<evidence type="ECO:0000313" key="1">
    <source>
        <dbReference type="EMBL" id="EGC48939.1"/>
    </source>
</evidence>
<organism evidence="2">
    <name type="scientific">Ajellomyces capsulatus (strain H88)</name>
    <name type="common">Darling's disease fungus</name>
    <name type="synonym">Histoplasma capsulatum</name>
    <dbReference type="NCBI Taxonomy" id="544711"/>
    <lineage>
        <taxon>Eukaryota</taxon>
        <taxon>Fungi</taxon>
        <taxon>Dikarya</taxon>
        <taxon>Ascomycota</taxon>
        <taxon>Pezizomycotina</taxon>
        <taxon>Eurotiomycetes</taxon>
        <taxon>Eurotiomycetidae</taxon>
        <taxon>Onygenales</taxon>
        <taxon>Ajellomycetaceae</taxon>
        <taxon>Histoplasma</taxon>
    </lineage>
</organism>
<accession>F0USR2</accession>
<evidence type="ECO:0000313" key="2">
    <source>
        <dbReference type="Proteomes" id="UP000008142"/>
    </source>
</evidence>
<dbReference type="EMBL" id="DS990642">
    <property type="protein sequence ID" value="EGC48939.1"/>
    <property type="molecule type" value="Genomic_DNA"/>
</dbReference>
<dbReference type="AlphaFoldDB" id="F0USR2"/>
<proteinExistence type="predicted"/>
<sequence length="165" mass="18876">MFQQHHLSRTMMQITAKVLSLRLLLRSLEERPESKHRQASRTHKPISFPPLSRHYLRKEEQHVVFLAVKTSEAYSSDWKERQLSLDEPPAKSSIDNALSVGPLYSSLRFRNFLQWAIIVLPCLRSGGFHVLKSGSATALSQLTSLMQTRVDLICQARLKHDDSAI</sequence>
<reference evidence="2" key="1">
    <citation type="submission" date="2008-07" db="EMBL/GenBank/DDBJ databases">
        <title>Annotation of Ajellomyces capsulatus strain H88.</title>
        <authorList>
            <person name="Champion M."/>
            <person name="Cuomo C."/>
            <person name="Ma L.-J."/>
            <person name="Henn M.R."/>
            <person name="Sil A."/>
            <person name="Goldman B."/>
            <person name="Young S.K."/>
            <person name="Kodira C.D."/>
            <person name="Zeng Q."/>
            <person name="Koehrsen M."/>
            <person name="Alvarado L."/>
            <person name="Berlin A."/>
            <person name="Borenstein D."/>
            <person name="Chen Z."/>
            <person name="Engels R."/>
            <person name="Freedman E."/>
            <person name="Gellesch M."/>
            <person name="Goldberg J."/>
            <person name="Griggs A."/>
            <person name="Gujja S."/>
            <person name="Heiman D."/>
            <person name="Hepburn T."/>
            <person name="Howarth C."/>
            <person name="Jen D."/>
            <person name="Larson L."/>
            <person name="Lewis B."/>
            <person name="Mehta T."/>
            <person name="Park D."/>
            <person name="Pearson M."/>
            <person name="Roberts A."/>
            <person name="Saif S."/>
            <person name="Shea T."/>
            <person name="Shenoy N."/>
            <person name="Sisk P."/>
            <person name="Stolte C."/>
            <person name="Sykes S."/>
            <person name="Walk T."/>
            <person name="White J."/>
            <person name="Yandava C."/>
            <person name="Klein B."/>
            <person name="McEwen J.G."/>
            <person name="Puccia R."/>
            <person name="Goldman G.H."/>
            <person name="Felipe M.S."/>
            <person name="Nino-Vega G."/>
            <person name="San-Blas G."/>
            <person name="Taylor J."/>
            <person name="Mendoza L."/>
            <person name="Galagan J."/>
            <person name="Nusbaum C."/>
            <person name="Birren B."/>
        </authorList>
    </citation>
    <scope>NUCLEOTIDE SEQUENCE [LARGE SCALE GENOMIC DNA]</scope>
    <source>
        <strain evidence="2">H88</strain>
    </source>
</reference>
<dbReference type="Proteomes" id="UP000008142">
    <property type="component" value="Unassembled WGS sequence"/>
</dbReference>
<gene>
    <name evidence="1" type="ORF">HCEG_08154</name>
</gene>
<dbReference type="HOGENOM" id="CLU_1610265_0_0_1"/>
<protein>
    <submittedName>
        <fullName evidence="1">Predicted protein</fullName>
    </submittedName>
</protein>
<name>F0USR2_AJEC8</name>